<proteinExistence type="predicted"/>
<gene>
    <name evidence="1" type="ORF">OWV82_004731</name>
</gene>
<name>A0ACC1YR49_MELAZ</name>
<protein>
    <submittedName>
        <fullName evidence="1">Two-component response regulator-like protein</fullName>
    </submittedName>
</protein>
<keyword evidence="2" id="KW-1185">Reference proteome</keyword>
<evidence type="ECO:0000313" key="2">
    <source>
        <dbReference type="Proteomes" id="UP001164539"/>
    </source>
</evidence>
<accession>A0ACC1YR49</accession>
<comment type="caution">
    <text evidence="1">The sequence shown here is derived from an EMBL/GenBank/DDBJ whole genome shotgun (WGS) entry which is preliminary data.</text>
</comment>
<dbReference type="Proteomes" id="UP001164539">
    <property type="component" value="Chromosome 2"/>
</dbReference>
<reference evidence="1 2" key="1">
    <citation type="journal article" date="2023" name="Science">
        <title>Complex scaffold remodeling in plant triterpene biosynthesis.</title>
        <authorList>
            <person name="De La Pena R."/>
            <person name="Hodgson H."/>
            <person name="Liu J.C."/>
            <person name="Stephenson M.J."/>
            <person name="Martin A.C."/>
            <person name="Owen C."/>
            <person name="Harkess A."/>
            <person name="Leebens-Mack J."/>
            <person name="Jimenez L.E."/>
            <person name="Osbourn A."/>
            <person name="Sattely E.S."/>
        </authorList>
    </citation>
    <scope>NUCLEOTIDE SEQUENCE [LARGE SCALE GENOMIC DNA]</scope>
    <source>
        <strain evidence="2">cv. JPN11</strain>
        <tissue evidence="1">Leaf</tissue>
    </source>
</reference>
<evidence type="ECO:0000313" key="1">
    <source>
        <dbReference type="EMBL" id="KAJ4725936.1"/>
    </source>
</evidence>
<organism evidence="1 2">
    <name type="scientific">Melia azedarach</name>
    <name type="common">Chinaberry tree</name>
    <dbReference type="NCBI Taxonomy" id="155640"/>
    <lineage>
        <taxon>Eukaryota</taxon>
        <taxon>Viridiplantae</taxon>
        <taxon>Streptophyta</taxon>
        <taxon>Embryophyta</taxon>
        <taxon>Tracheophyta</taxon>
        <taxon>Spermatophyta</taxon>
        <taxon>Magnoliopsida</taxon>
        <taxon>eudicotyledons</taxon>
        <taxon>Gunneridae</taxon>
        <taxon>Pentapetalae</taxon>
        <taxon>rosids</taxon>
        <taxon>malvids</taxon>
        <taxon>Sapindales</taxon>
        <taxon>Meliaceae</taxon>
        <taxon>Melia</taxon>
    </lineage>
</organism>
<dbReference type="EMBL" id="CM051395">
    <property type="protein sequence ID" value="KAJ4725936.1"/>
    <property type="molecule type" value="Genomic_DNA"/>
</dbReference>
<sequence>MCYEQKEVRNGVAGEGQGLGSSEEDESRVDDAAVNANNGPVGTIQVHDGFQISQQQQPQGSVVRWERFLPIRSLKVLLVENDDSTRHVVSALLRNCSYEVTAVANGLQAWKILEDLTNHTDIVLTEVVMPVLSGIGLLCKIMTHKTRKNIPVIMMSSQDSMGIVFKCLSKGAVDFLVKPIRKNELKNLWQHVWRRCHSSSGSGSESGTQTKKSAKSKSNDDSENDSSSADEYENGSNGLSVRDGSDNGSGTQSSWTKKAAEVDSPQPISPSYQLADAPDSICAQVIHTKPESFSNEWVHVTKTKDGHEQDEQPDDVAMGKELEIKVSETADLERECQHEKLSTQQTSKKPSKLPEVDSKQFDNRQLELDNENIRGKWRGQAPSIISANASRTNPPAESRDFDAANGPDISRIKETPSLELTLKRMRGVEDDRSAANDDCNVLRHSDFSAFSKYNTASSANQALTGNVGSCSPLDNSSVAMKTETMQNFPSHSNGTPLNQQSNGSSNNNDMASTAKYVTSKPEALYDKSESMSAFKPFHSSAFQALQNGRICSSQQALPEKMEDMGLNSIQSQLRGSHHPVQVHNHHHHHYHYHQHDHNMQLHQSARDCEDLSFKNMAATAPQCGSSNVFESTNEGNVGNYSVNGSASGSNHGSNGQNGSSTALNASLTNLDSDNGVAGNSGVGGVTERISGNVIDEVRVAQREAALTKFRQKRKERCFGKRVRYQSRKKLAEQRPRVRGQFVRHIVSDSGKDCGSNDHTSEDNSSDNLR</sequence>